<evidence type="ECO:0000256" key="1">
    <source>
        <dbReference type="PROSITE-ProRule" id="PRU00047"/>
    </source>
</evidence>
<dbReference type="OrthoDB" id="427960at2759"/>
<dbReference type="InterPro" id="IPR001878">
    <property type="entry name" value="Znf_CCHC"/>
</dbReference>
<dbReference type="GO" id="GO:0008270">
    <property type="term" value="F:zinc ion binding"/>
    <property type="evidence" value="ECO:0007669"/>
    <property type="project" value="UniProtKB-KW"/>
</dbReference>
<feature type="compositionally biased region" description="Basic and acidic residues" evidence="2">
    <location>
        <begin position="150"/>
        <end position="159"/>
    </location>
</feature>
<dbReference type="InterPro" id="IPR051714">
    <property type="entry name" value="Znf_CCHC_NABP"/>
</dbReference>
<feature type="domain" description="CCHC-type" evidence="3">
    <location>
        <begin position="244"/>
        <end position="259"/>
    </location>
</feature>
<keyword evidence="1" id="KW-0862">Zinc</keyword>
<evidence type="ECO:0000256" key="2">
    <source>
        <dbReference type="SAM" id="MobiDB-lite"/>
    </source>
</evidence>
<dbReference type="GO" id="GO:0003676">
    <property type="term" value="F:nucleic acid binding"/>
    <property type="evidence" value="ECO:0007669"/>
    <property type="project" value="InterPro"/>
</dbReference>
<proteinExistence type="predicted"/>
<reference evidence="4" key="1">
    <citation type="journal article" date="2020" name="Stud. Mycol.">
        <title>101 Dothideomycetes genomes: a test case for predicting lifestyles and emergence of pathogens.</title>
        <authorList>
            <person name="Haridas S."/>
            <person name="Albert R."/>
            <person name="Binder M."/>
            <person name="Bloem J."/>
            <person name="Labutti K."/>
            <person name="Salamov A."/>
            <person name="Andreopoulos B."/>
            <person name="Baker S."/>
            <person name="Barry K."/>
            <person name="Bills G."/>
            <person name="Bluhm B."/>
            <person name="Cannon C."/>
            <person name="Castanera R."/>
            <person name="Culley D."/>
            <person name="Daum C."/>
            <person name="Ezra D."/>
            <person name="Gonzalez J."/>
            <person name="Henrissat B."/>
            <person name="Kuo A."/>
            <person name="Liang C."/>
            <person name="Lipzen A."/>
            <person name="Lutzoni F."/>
            <person name="Magnuson J."/>
            <person name="Mondo S."/>
            <person name="Nolan M."/>
            <person name="Ohm R."/>
            <person name="Pangilinan J."/>
            <person name="Park H.-J."/>
            <person name="Ramirez L."/>
            <person name="Alfaro M."/>
            <person name="Sun H."/>
            <person name="Tritt A."/>
            <person name="Yoshinaga Y."/>
            <person name="Zwiers L.-H."/>
            <person name="Turgeon B."/>
            <person name="Goodwin S."/>
            <person name="Spatafora J."/>
            <person name="Crous P."/>
            <person name="Grigoriev I."/>
        </authorList>
    </citation>
    <scope>NUCLEOTIDE SEQUENCE</scope>
    <source>
        <strain evidence="4">CBS 133067</strain>
    </source>
</reference>
<accession>A0A9P4I6V2</accession>
<dbReference type="Pfam" id="PF00098">
    <property type="entry name" value="zf-CCHC"/>
    <property type="match status" value="2"/>
</dbReference>
<feature type="region of interest" description="Disordered" evidence="2">
    <location>
        <begin position="22"/>
        <end position="55"/>
    </location>
</feature>
<keyword evidence="1" id="KW-0863">Zinc-finger</keyword>
<feature type="region of interest" description="Disordered" evidence="2">
    <location>
        <begin position="99"/>
        <end position="219"/>
    </location>
</feature>
<dbReference type="SMART" id="SM00343">
    <property type="entry name" value="ZnF_C2HC"/>
    <property type="match status" value="2"/>
</dbReference>
<feature type="domain" description="CCHC-type" evidence="3">
    <location>
        <begin position="268"/>
        <end position="284"/>
    </location>
</feature>
<dbReference type="AlphaFoldDB" id="A0A9P4I6V2"/>
<evidence type="ECO:0000313" key="5">
    <source>
        <dbReference type="Proteomes" id="UP000799772"/>
    </source>
</evidence>
<dbReference type="SUPFAM" id="SSF57756">
    <property type="entry name" value="Retrovirus zinc finger-like domains"/>
    <property type="match status" value="1"/>
</dbReference>
<organism evidence="4 5">
    <name type="scientific">Rhizodiscina lignyota</name>
    <dbReference type="NCBI Taxonomy" id="1504668"/>
    <lineage>
        <taxon>Eukaryota</taxon>
        <taxon>Fungi</taxon>
        <taxon>Dikarya</taxon>
        <taxon>Ascomycota</taxon>
        <taxon>Pezizomycotina</taxon>
        <taxon>Dothideomycetes</taxon>
        <taxon>Pleosporomycetidae</taxon>
        <taxon>Aulographales</taxon>
        <taxon>Rhizodiscinaceae</taxon>
        <taxon>Rhizodiscina</taxon>
    </lineage>
</organism>
<evidence type="ECO:0000313" key="4">
    <source>
        <dbReference type="EMBL" id="KAF2096065.1"/>
    </source>
</evidence>
<evidence type="ECO:0000259" key="3">
    <source>
        <dbReference type="PROSITE" id="PS50158"/>
    </source>
</evidence>
<keyword evidence="5" id="KW-1185">Reference proteome</keyword>
<feature type="compositionally biased region" description="Polar residues" evidence="2">
    <location>
        <begin position="45"/>
        <end position="55"/>
    </location>
</feature>
<dbReference type="PANTHER" id="PTHR23002">
    <property type="entry name" value="ZINC FINGER CCHC DOMAIN CONTAINING PROTEIN"/>
    <property type="match status" value="1"/>
</dbReference>
<sequence>MPTPTGPEKTMSSRLLTMKFMQRGAASAPSTPPSNGPPSKRVRLSNGTASPATPSFTQKAVEAALAAEEEQRIRALEKHAALSGETRWVLAVQEPPRVDGGLNVVTAGFGDIDKLDDDSGEAELRMDENAKEEGLARPTTGRRTFGKVKRPVEENKDADSDASSSSSSDSEGEDEGDPNDLATQLIRESRKLAHAERKKKRRAEKAAQAQAQMAEKRRRKEVKLNNLTSISGGGTPRSDANMTCFLCGETGHRKSECPRLQGQGQGPKCYYCGEIGHMKNECPRRRG</sequence>
<dbReference type="Proteomes" id="UP000799772">
    <property type="component" value="Unassembled WGS sequence"/>
</dbReference>
<gene>
    <name evidence="4" type="ORF">NA57DRAFT_78837</name>
</gene>
<dbReference type="InterPro" id="IPR036875">
    <property type="entry name" value="Znf_CCHC_sf"/>
</dbReference>
<protein>
    <recommendedName>
        <fullName evidence="3">CCHC-type domain-containing protein</fullName>
    </recommendedName>
</protein>
<feature type="compositionally biased region" description="Basic and acidic residues" evidence="2">
    <location>
        <begin position="122"/>
        <end position="135"/>
    </location>
</feature>
<comment type="caution">
    <text evidence="4">The sequence shown here is derived from an EMBL/GenBank/DDBJ whole genome shotgun (WGS) entry which is preliminary data.</text>
</comment>
<dbReference type="Gene3D" id="4.10.60.10">
    <property type="entry name" value="Zinc finger, CCHC-type"/>
    <property type="match status" value="2"/>
</dbReference>
<keyword evidence="1" id="KW-0479">Metal-binding</keyword>
<name>A0A9P4I6V2_9PEZI</name>
<dbReference type="PROSITE" id="PS50158">
    <property type="entry name" value="ZF_CCHC"/>
    <property type="match status" value="2"/>
</dbReference>
<dbReference type="EMBL" id="ML978130">
    <property type="protein sequence ID" value="KAF2096065.1"/>
    <property type="molecule type" value="Genomic_DNA"/>
</dbReference>